<name>A0A926S5N1_9HYPH</name>
<dbReference type="Gene3D" id="3.40.50.1220">
    <property type="entry name" value="TPP-binding domain"/>
    <property type="match status" value="1"/>
</dbReference>
<proteinExistence type="inferred from homology"/>
<dbReference type="InterPro" id="IPR045229">
    <property type="entry name" value="TPP_enz"/>
</dbReference>
<dbReference type="PANTHER" id="PTHR18968:SF120">
    <property type="entry name" value="ACETOLACTATE SYNTHASE LARGE SUBUNIT"/>
    <property type="match status" value="1"/>
</dbReference>
<dbReference type="GO" id="GO:0000287">
    <property type="term" value="F:magnesium ion binding"/>
    <property type="evidence" value="ECO:0007669"/>
    <property type="project" value="InterPro"/>
</dbReference>
<feature type="domain" description="Thiamine pyrophosphate enzyme central" evidence="4">
    <location>
        <begin position="188"/>
        <end position="325"/>
    </location>
</feature>
<evidence type="ECO:0000256" key="3">
    <source>
        <dbReference type="RuleBase" id="RU362132"/>
    </source>
</evidence>
<comment type="similarity">
    <text evidence="1 3">Belongs to the TPP enzyme family.</text>
</comment>
<protein>
    <submittedName>
        <fullName evidence="7">Acetolactate synthase</fullName>
    </submittedName>
</protein>
<dbReference type="GO" id="GO:0005948">
    <property type="term" value="C:acetolactate synthase complex"/>
    <property type="evidence" value="ECO:0007669"/>
    <property type="project" value="TreeGrafter"/>
</dbReference>
<dbReference type="GO" id="GO:0003984">
    <property type="term" value="F:acetolactate synthase activity"/>
    <property type="evidence" value="ECO:0007669"/>
    <property type="project" value="TreeGrafter"/>
</dbReference>
<feature type="domain" description="Thiamine pyrophosphate enzyme TPP-binding" evidence="5">
    <location>
        <begin position="384"/>
        <end position="530"/>
    </location>
</feature>
<evidence type="ECO:0000259" key="4">
    <source>
        <dbReference type="Pfam" id="PF00205"/>
    </source>
</evidence>
<dbReference type="InterPro" id="IPR012000">
    <property type="entry name" value="Thiamin_PyroP_enz_cen_dom"/>
</dbReference>
<keyword evidence="2 3" id="KW-0786">Thiamine pyrophosphate</keyword>
<evidence type="ECO:0000259" key="5">
    <source>
        <dbReference type="Pfam" id="PF02775"/>
    </source>
</evidence>
<dbReference type="NCBIfam" id="NF006052">
    <property type="entry name" value="PRK08199.1"/>
    <property type="match status" value="1"/>
</dbReference>
<feature type="domain" description="Thiamine pyrophosphate enzyme N-terminal TPP-binding" evidence="6">
    <location>
        <begin position="3"/>
        <end position="118"/>
    </location>
</feature>
<dbReference type="GO" id="GO:0009099">
    <property type="term" value="P:L-valine biosynthetic process"/>
    <property type="evidence" value="ECO:0007669"/>
    <property type="project" value="TreeGrafter"/>
</dbReference>
<evidence type="ECO:0000313" key="8">
    <source>
        <dbReference type="Proteomes" id="UP000598467"/>
    </source>
</evidence>
<evidence type="ECO:0000313" key="7">
    <source>
        <dbReference type="EMBL" id="MBD1546340.1"/>
    </source>
</evidence>
<organism evidence="7 8">
    <name type="scientific">Roseibium aggregatum</name>
    <dbReference type="NCBI Taxonomy" id="187304"/>
    <lineage>
        <taxon>Bacteria</taxon>
        <taxon>Pseudomonadati</taxon>
        <taxon>Pseudomonadota</taxon>
        <taxon>Alphaproteobacteria</taxon>
        <taxon>Hyphomicrobiales</taxon>
        <taxon>Stappiaceae</taxon>
        <taxon>Roseibium</taxon>
    </lineage>
</organism>
<evidence type="ECO:0000259" key="6">
    <source>
        <dbReference type="Pfam" id="PF02776"/>
    </source>
</evidence>
<dbReference type="SUPFAM" id="SSF52467">
    <property type="entry name" value="DHS-like NAD/FAD-binding domain"/>
    <property type="match status" value="1"/>
</dbReference>
<dbReference type="Pfam" id="PF02776">
    <property type="entry name" value="TPP_enzyme_N"/>
    <property type="match status" value="1"/>
</dbReference>
<gene>
    <name evidence="7" type="ORF">HK439_08705</name>
</gene>
<dbReference type="SUPFAM" id="SSF52518">
    <property type="entry name" value="Thiamin diphosphate-binding fold (THDP-binding)"/>
    <property type="match status" value="2"/>
</dbReference>
<comment type="caution">
    <text evidence="7">The sequence shown here is derived from an EMBL/GenBank/DDBJ whole genome shotgun (WGS) entry which is preliminary data.</text>
</comment>
<reference evidence="7" key="1">
    <citation type="submission" date="2020-05" db="EMBL/GenBank/DDBJ databases">
        <title>Identification of trans-AT polyketide cluster in two marine bacteria, producers of a novel glutaramide-containing polyketide sesbanimide D and analogs.</title>
        <authorList>
            <person name="Kacar D."/>
            <person name="Rodriguez P."/>
            <person name="Canedo L."/>
            <person name="Gonzalez E."/>
            <person name="Galan B."/>
            <person name="De La Calle F."/>
            <person name="Garcia J.L."/>
        </authorList>
    </citation>
    <scope>NUCLEOTIDE SEQUENCE</scope>
    <source>
        <strain evidence="7">PHM038</strain>
    </source>
</reference>
<dbReference type="CDD" id="cd07035">
    <property type="entry name" value="TPP_PYR_POX_like"/>
    <property type="match status" value="1"/>
</dbReference>
<dbReference type="Gene3D" id="3.40.50.970">
    <property type="match status" value="2"/>
</dbReference>
<dbReference type="InterPro" id="IPR012001">
    <property type="entry name" value="Thiamin_PyroP_enz_TPP-bd_dom"/>
</dbReference>
<dbReference type="GO" id="GO:0050660">
    <property type="term" value="F:flavin adenine dinucleotide binding"/>
    <property type="evidence" value="ECO:0007669"/>
    <property type="project" value="TreeGrafter"/>
</dbReference>
<dbReference type="RefSeq" id="WP_190291010.1">
    <property type="nucleotide sequence ID" value="NZ_JABFCZ010000008.1"/>
</dbReference>
<dbReference type="InterPro" id="IPR011766">
    <property type="entry name" value="TPP_enzyme_TPP-bd"/>
</dbReference>
<dbReference type="CDD" id="cd00568">
    <property type="entry name" value="TPP_enzymes"/>
    <property type="match status" value="1"/>
</dbReference>
<dbReference type="EMBL" id="JABFCZ010000008">
    <property type="protein sequence ID" value="MBD1546340.1"/>
    <property type="molecule type" value="Genomic_DNA"/>
</dbReference>
<evidence type="ECO:0000256" key="1">
    <source>
        <dbReference type="ARBA" id="ARBA00007812"/>
    </source>
</evidence>
<dbReference type="PANTHER" id="PTHR18968">
    <property type="entry name" value="THIAMINE PYROPHOSPHATE ENZYMES"/>
    <property type="match status" value="1"/>
</dbReference>
<dbReference type="GO" id="GO:0030976">
    <property type="term" value="F:thiamine pyrophosphate binding"/>
    <property type="evidence" value="ECO:0007669"/>
    <property type="project" value="InterPro"/>
</dbReference>
<dbReference type="InterPro" id="IPR029035">
    <property type="entry name" value="DHS-like_NAD/FAD-binding_dom"/>
</dbReference>
<accession>A0A926S5N1</accession>
<dbReference type="GO" id="GO:0009097">
    <property type="term" value="P:isoleucine biosynthetic process"/>
    <property type="evidence" value="ECO:0007669"/>
    <property type="project" value="TreeGrafter"/>
</dbReference>
<sequence length="550" mass="57928">MTRAADRLVETIRAHGLDRIFCVPGESYLSLLDALHGSDIDLVVCRHEGGAGFMAVADARLTGRAGLAAVSRGPGATNASIAVHLANQDAVPLVLLVGQVARFERGRGAFQEVDYQQMFGGMAKGIWEVTEAERLSETFARAVHAAESGTPGPAILVMPEDMLGDTVSDPTVPILPVARASASQDDARKAVELLEKAERPLLIAGGQLDTPQGRASLRKAAEAHGIPVGLTFKYQHIFDNSHPLYAGHLGFKIPPMQVKEMQKADLIIAVGTRLGDTPTQGFRLPKAPVPDQPLIHVYPDADAIGRVFRTDLGIAADPASFLEALAQINQEMPEPRKTWAGTLNTVARKLADQAPKDWDDGIDFGAVVIALADQAPDDSIVITDSGNFSSWVHCHWPWDGTQTAIGAVGGAMGLAVPAAVAACLRHPEKRVIAYVGDGGAMMTGNELATAVSVGAKPVIVVSNNATYGTIRLHQEKGFPGRTSGTGLTNPDFAAWGRAFGALGITISKGDDVASKVAEALAHNGPVVIQVNSSTEAISAYISISQIRARA</sequence>
<dbReference type="Pfam" id="PF02775">
    <property type="entry name" value="TPP_enzyme_C"/>
    <property type="match status" value="1"/>
</dbReference>
<dbReference type="InterPro" id="IPR029061">
    <property type="entry name" value="THDP-binding"/>
</dbReference>
<dbReference type="AlphaFoldDB" id="A0A926S5N1"/>
<dbReference type="Proteomes" id="UP000598467">
    <property type="component" value="Unassembled WGS sequence"/>
</dbReference>
<evidence type="ECO:0000256" key="2">
    <source>
        <dbReference type="ARBA" id="ARBA00023052"/>
    </source>
</evidence>
<dbReference type="Pfam" id="PF00205">
    <property type="entry name" value="TPP_enzyme_M"/>
    <property type="match status" value="1"/>
</dbReference>